<keyword evidence="5" id="KW-1185">Reference proteome</keyword>
<keyword evidence="1" id="KW-0175">Coiled coil</keyword>
<organism evidence="4 5">
    <name type="scientific">Fusarium phyllophilum</name>
    <dbReference type="NCBI Taxonomy" id="47803"/>
    <lineage>
        <taxon>Eukaryota</taxon>
        <taxon>Fungi</taxon>
        <taxon>Dikarya</taxon>
        <taxon>Ascomycota</taxon>
        <taxon>Pezizomycotina</taxon>
        <taxon>Sordariomycetes</taxon>
        <taxon>Hypocreomycetidae</taxon>
        <taxon>Hypocreales</taxon>
        <taxon>Nectriaceae</taxon>
        <taxon>Fusarium</taxon>
        <taxon>Fusarium fujikuroi species complex</taxon>
    </lineage>
</organism>
<dbReference type="Proteomes" id="UP000582016">
    <property type="component" value="Unassembled WGS sequence"/>
</dbReference>
<gene>
    <name evidence="4" type="ORF">FPHYL_2748</name>
</gene>
<protein>
    <recommendedName>
        <fullName evidence="3">Azaphilone pigments biosynthesis cluster protein L N-terminal domain-containing protein</fullName>
    </recommendedName>
</protein>
<comment type="caution">
    <text evidence="4">The sequence shown here is derived from an EMBL/GenBank/DDBJ whole genome shotgun (WGS) entry which is preliminary data.</text>
</comment>
<evidence type="ECO:0000256" key="1">
    <source>
        <dbReference type="SAM" id="Coils"/>
    </source>
</evidence>
<reference evidence="4 5" key="1">
    <citation type="submission" date="2020-05" db="EMBL/GenBank/DDBJ databases">
        <title>Identification and distribution of gene clusters putatively required for synthesis of sphingolipid metabolism inhibitors in phylogenetically diverse species of the filamentous fungus Fusarium.</title>
        <authorList>
            <person name="Kim H.-S."/>
            <person name="Busman M."/>
            <person name="Brown D.W."/>
            <person name="Divon H."/>
            <person name="Uhlig S."/>
            <person name="Proctor R.H."/>
        </authorList>
    </citation>
    <scope>NUCLEOTIDE SEQUENCE [LARGE SCALE GENOMIC DNA]</scope>
    <source>
        <strain evidence="4 5">NRRL 13617</strain>
    </source>
</reference>
<evidence type="ECO:0000313" key="5">
    <source>
        <dbReference type="Proteomes" id="UP000582016"/>
    </source>
</evidence>
<feature type="region of interest" description="Disordered" evidence="2">
    <location>
        <begin position="820"/>
        <end position="852"/>
    </location>
</feature>
<accession>A0A8H5K676</accession>
<evidence type="ECO:0000313" key="4">
    <source>
        <dbReference type="EMBL" id="KAF5568500.1"/>
    </source>
</evidence>
<dbReference type="OrthoDB" id="539213at2759"/>
<dbReference type="AlphaFoldDB" id="A0A8H5K676"/>
<dbReference type="Gene3D" id="1.25.40.20">
    <property type="entry name" value="Ankyrin repeat-containing domain"/>
    <property type="match status" value="1"/>
</dbReference>
<evidence type="ECO:0000259" key="3">
    <source>
        <dbReference type="Pfam" id="PF17111"/>
    </source>
</evidence>
<feature type="compositionally biased region" description="Acidic residues" evidence="2">
    <location>
        <begin position="837"/>
        <end position="852"/>
    </location>
</feature>
<feature type="coiled-coil region" evidence="1">
    <location>
        <begin position="88"/>
        <end position="138"/>
    </location>
</feature>
<proteinExistence type="predicted"/>
<dbReference type="Pfam" id="PF17111">
    <property type="entry name" value="PigL_N"/>
    <property type="match status" value="1"/>
</dbReference>
<dbReference type="EMBL" id="JAAOAQ010000083">
    <property type="protein sequence ID" value="KAF5568500.1"/>
    <property type="molecule type" value="Genomic_DNA"/>
</dbReference>
<dbReference type="InterPro" id="IPR031348">
    <property type="entry name" value="PigL_N"/>
</dbReference>
<name>A0A8H5K676_9HYPO</name>
<dbReference type="InterPro" id="IPR036770">
    <property type="entry name" value="Ankyrin_rpt-contain_sf"/>
</dbReference>
<evidence type="ECO:0000256" key="2">
    <source>
        <dbReference type="SAM" id="MobiDB-lite"/>
    </source>
</evidence>
<dbReference type="SUPFAM" id="SSF48403">
    <property type="entry name" value="Ankyrin repeat"/>
    <property type="match status" value="1"/>
</dbReference>
<feature type="domain" description="Azaphilone pigments biosynthesis cluster protein L N-terminal" evidence="3">
    <location>
        <begin position="51"/>
        <end position="199"/>
    </location>
</feature>
<sequence length="852" mass="96455">MIGCEVLEHAPHILHPELRAFYSGRVISTLHSPNHLNPSVPKYHSSTSEEMEAVGAGASILTFITVAFSVTQSIHSALSAIKDGPEVIRSLTDDITQLKSVLQRLKKLSFVSVDDIDKSQLERLAKKCQGDLAKLDSRLNCLDVSTSDGRRGRLWRKLKLCFSEKELDHIRDVVQGHVQHLTIQLHIIQGQQVSLTVEQSNRILGDLQQLKQEIAALRITSAATRVTEEESPSTSARVVEVDDEEIDCSPDTSLDESINRLMRLLEKKPCVVESDDSEELLKDVEHLLECIRNDAEPVESEGTCQNCRQDVSKELKLMSNIILSAPSMMINKTGTTRLWKPADEQLLISQERKRKTIETNDGLMTVTVAKRRRNLSSDGENKEAQNEARRDFLAKLTYRSKSTKKMLSLSVNQAQLLFNSFTSILPSIVVCNIKPKDSPIFDIARNGSVQDLLKLIEGGEANIHDHDTYGWSLLHGLDIDEVASRPELNRWITPSHLALVAEVPAGHYEALLHAGADVTLEVGQEPTAVHWVTNSDTEAKFIMMKRTLDLSPFVYANSNACDWETQDLIPRVCINAFIDSDSETHQALQQVRLLVEKGYDVNRTLNGQICLHHLLIRTHVWLERIPEYRDLLSYLIEYGADLHAEDYNGYQPWHYAYGATCEACYLFCPSARGDLWDAVLTYLGYDILEKRKHYPRKARYTTGYTRRDFEKLWNKQRDKCPYWESDDRLWPPASEQSDTASSSWSLTRGNLCEMCRPCVDDPECFNCGVCLSSFKFFCEDNNHEHGRFCAREHVAAWELQEEDGAFYWKLVPFSDIESHHDVSSSEDSDDGGTLLQDELEEAISDASAEEVS</sequence>